<dbReference type="AlphaFoldDB" id="A0A2S9X2G5"/>
<name>A0A2S9X2G5_9NEIS</name>
<evidence type="ECO:0008006" key="3">
    <source>
        <dbReference type="Google" id="ProtNLM"/>
    </source>
</evidence>
<reference evidence="1 2" key="1">
    <citation type="submission" date="2017-01" db="EMBL/GenBank/DDBJ databases">
        <title>New insights into the genetic diversity of Chromobacterium isolated from tropical freshwater lake.</title>
        <authorList>
            <person name="Santos A.B."/>
            <person name="Nascimento A.M."/>
            <person name="Da Silva P.C."/>
        </authorList>
    </citation>
    <scope>NUCLEOTIDE SEQUENCE [LARGE SCALE GENOMIC DNA]</scope>
    <source>
        <strain evidence="1 2">56AF</strain>
    </source>
</reference>
<dbReference type="EMBL" id="MTBD01000028">
    <property type="protein sequence ID" value="PRP69911.1"/>
    <property type="molecule type" value="Genomic_DNA"/>
</dbReference>
<accession>A0A2S9X2G5</accession>
<evidence type="ECO:0000313" key="2">
    <source>
        <dbReference type="Proteomes" id="UP000239469"/>
    </source>
</evidence>
<proteinExistence type="predicted"/>
<gene>
    <name evidence="1" type="ORF">BUE93_14625</name>
</gene>
<comment type="caution">
    <text evidence="1">The sequence shown here is derived from an EMBL/GenBank/DDBJ whole genome shotgun (WGS) entry which is preliminary data.</text>
</comment>
<dbReference type="RefSeq" id="WP_043628549.1">
    <property type="nucleotide sequence ID" value="NZ_MTBD01000028.1"/>
</dbReference>
<dbReference type="OrthoDB" id="9807346at2"/>
<evidence type="ECO:0000313" key="1">
    <source>
        <dbReference type="EMBL" id="PRP69911.1"/>
    </source>
</evidence>
<organism evidence="1 2">
    <name type="scientific">Chromobacterium amazonense</name>
    <dbReference type="NCBI Taxonomy" id="1382803"/>
    <lineage>
        <taxon>Bacteria</taxon>
        <taxon>Pseudomonadati</taxon>
        <taxon>Pseudomonadota</taxon>
        <taxon>Betaproteobacteria</taxon>
        <taxon>Neisseriales</taxon>
        <taxon>Chromobacteriaceae</taxon>
        <taxon>Chromobacterium</taxon>
    </lineage>
</organism>
<protein>
    <recommendedName>
        <fullName evidence="3">Uracil-DNA glycosylase</fullName>
    </recommendedName>
</protein>
<sequence length="66" mass="7497">MPAPRPPRAEPLCRRCRHYVITYNPDFPYGCRAMGFSSKRLPCLDVQEASGQTCLRFTPKTTPPRG</sequence>
<dbReference type="Proteomes" id="UP000239469">
    <property type="component" value="Unassembled WGS sequence"/>
</dbReference>